<evidence type="ECO:0000256" key="8">
    <source>
        <dbReference type="ARBA" id="ARBA00022679"/>
    </source>
</evidence>
<feature type="region of interest" description="Disordered" evidence="17">
    <location>
        <begin position="11"/>
        <end position="30"/>
    </location>
</feature>
<evidence type="ECO:0000256" key="12">
    <source>
        <dbReference type="ARBA" id="ARBA00022958"/>
    </source>
</evidence>
<dbReference type="InterPro" id="IPR004619">
    <property type="entry name" value="Type_III_PanK"/>
</dbReference>
<evidence type="ECO:0000256" key="10">
    <source>
        <dbReference type="ARBA" id="ARBA00022777"/>
    </source>
</evidence>
<dbReference type="UniPathway" id="UPA00241">
    <property type="reaction ID" value="UER00352"/>
</dbReference>
<dbReference type="PATRIC" id="fig|595434.4.peg.4895"/>
<feature type="binding site" evidence="16">
    <location>
        <position position="185"/>
    </location>
    <ligand>
        <name>ATP</name>
        <dbReference type="ChEBI" id="CHEBI:30616"/>
    </ligand>
</feature>
<evidence type="ECO:0000256" key="5">
    <source>
        <dbReference type="ARBA" id="ARBA00011738"/>
    </source>
</evidence>
<dbReference type="EC" id="2.7.1.33" evidence="6 16"/>
<keyword evidence="9 16" id="KW-0547">Nucleotide-binding</keyword>
<protein>
    <recommendedName>
        <fullName evidence="15 16">Type III pantothenate kinase</fullName>
        <ecNumber evidence="6 16">2.7.1.33</ecNumber>
    </recommendedName>
    <alternativeName>
        <fullName evidence="16">PanK-III</fullName>
    </alternativeName>
    <alternativeName>
        <fullName evidence="16">Pantothenic acid kinase</fullName>
    </alternativeName>
</protein>
<evidence type="ECO:0000256" key="11">
    <source>
        <dbReference type="ARBA" id="ARBA00022840"/>
    </source>
</evidence>
<sequence length="310" mass="32927">MNVATALLELVGRNMTDEPSSSNEPTLPSESQCDVVMVRVGIDIGNTAIKVVTEGASTGENAGVNRDRGPQLRSISLRDPEWITQCVEHLRTLGKQLAECKSSDCESVCYDVRVASVNRGSAEPLVTALDDAFYECIRVRFVTHQDVSMTIDVNYPDRVGIDRLLGAEAAFRRHAAPVIIVDAGTTVTVDFVSAEGVFCGGAILPGLEMQTAALAAGTDALPKLDWASHRCREMPEGPGRDTVAAMRLGVLSSVAGAVERLLRIYGGAATLVVTGGDAGCLVDALPANYQAVEEPHLVAQALLDLLRPNE</sequence>
<dbReference type="SUPFAM" id="SSF53067">
    <property type="entry name" value="Actin-like ATPase domain"/>
    <property type="match status" value="2"/>
</dbReference>
<proteinExistence type="inferred from homology"/>
<keyword evidence="8 16" id="KW-0808">Transferase</keyword>
<dbReference type="PANTHER" id="PTHR34265:SF1">
    <property type="entry name" value="TYPE III PANTOTHENATE KINASE"/>
    <property type="match status" value="1"/>
</dbReference>
<organism evidence="18 19">
    <name type="scientific">Rhodopirellula islandica</name>
    <dbReference type="NCBI Taxonomy" id="595434"/>
    <lineage>
        <taxon>Bacteria</taxon>
        <taxon>Pseudomonadati</taxon>
        <taxon>Planctomycetota</taxon>
        <taxon>Planctomycetia</taxon>
        <taxon>Pirellulales</taxon>
        <taxon>Pirellulaceae</taxon>
        <taxon>Rhodopirellula</taxon>
    </lineage>
</organism>
<feature type="compositionally biased region" description="Polar residues" evidence="17">
    <location>
        <begin position="17"/>
        <end position="30"/>
    </location>
</feature>
<dbReference type="AlphaFoldDB" id="A0A0J1B8I1"/>
<dbReference type="PANTHER" id="PTHR34265">
    <property type="entry name" value="TYPE III PANTOTHENATE KINASE"/>
    <property type="match status" value="1"/>
</dbReference>
<evidence type="ECO:0000256" key="13">
    <source>
        <dbReference type="ARBA" id="ARBA00022993"/>
    </source>
</evidence>
<feature type="binding site" evidence="16">
    <location>
        <begin position="160"/>
        <end position="163"/>
    </location>
    <ligand>
        <name>substrate</name>
    </ligand>
</feature>
<evidence type="ECO:0000313" key="19">
    <source>
        <dbReference type="Proteomes" id="UP000036367"/>
    </source>
</evidence>
<keyword evidence="12 16" id="KW-0630">Potassium</keyword>
<evidence type="ECO:0000256" key="17">
    <source>
        <dbReference type="SAM" id="MobiDB-lite"/>
    </source>
</evidence>
<dbReference type="InterPro" id="IPR043129">
    <property type="entry name" value="ATPase_NBD"/>
</dbReference>
<evidence type="ECO:0000256" key="2">
    <source>
        <dbReference type="ARBA" id="ARBA00001958"/>
    </source>
</evidence>
<dbReference type="GO" id="GO:0005737">
    <property type="term" value="C:cytoplasm"/>
    <property type="evidence" value="ECO:0007669"/>
    <property type="project" value="UniProtKB-SubCell"/>
</dbReference>
<keyword evidence="10 16" id="KW-0418">Kinase</keyword>
<comment type="caution">
    <text evidence="16">Lacks conserved residue(s) required for the propagation of feature annotation.</text>
</comment>
<evidence type="ECO:0000256" key="14">
    <source>
        <dbReference type="ARBA" id="ARBA00038036"/>
    </source>
</evidence>
<comment type="similarity">
    <text evidence="14 16">Belongs to the type III pantothenate kinase family.</text>
</comment>
<dbReference type="STRING" id="595434.RISK_005159"/>
<dbReference type="GO" id="GO:0015937">
    <property type="term" value="P:coenzyme A biosynthetic process"/>
    <property type="evidence" value="ECO:0007669"/>
    <property type="project" value="UniProtKB-UniRule"/>
</dbReference>
<comment type="function">
    <text evidence="16">Catalyzes the phosphorylation of pantothenate (Pan), the first step in CoA biosynthesis.</text>
</comment>
<evidence type="ECO:0000313" key="18">
    <source>
        <dbReference type="EMBL" id="KLU02863.1"/>
    </source>
</evidence>
<accession>A0A0J1B8I1</accession>
<comment type="catalytic activity">
    <reaction evidence="1 16">
        <text>(R)-pantothenate + ATP = (R)-4'-phosphopantothenate + ADP + H(+)</text>
        <dbReference type="Rhea" id="RHEA:16373"/>
        <dbReference type="ChEBI" id="CHEBI:10986"/>
        <dbReference type="ChEBI" id="CHEBI:15378"/>
        <dbReference type="ChEBI" id="CHEBI:29032"/>
        <dbReference type="ChEBI" id="CHEBI:30616"/>
        <dbReference type="ChEBI" id="CHEBI:456216"/>
        <dbReference type="EC" id="2.7.1.33"/>
    </reaction>
</comment>
<dbReference type="NCBIfam" id="TIGR00671">
    <property type="entry name" value="baf"/>
    <property type="match status" value="1"/>
</dbReference>
<feature type="binding site" evidence="16">
    <location>
        <position position="182"/>
    </location>
    <ligand>
        <name>K(+)</name>
        <dbReference type="ChEBI" id="CHEBI:29103"/>
    </ligand>
</feature>
<comment type="cofactor">
    <cofactor evidence="2">
        <name>K(+)</name>
        <dbReference type="ChEBI" id="CHEBI:29103"/>
    </cofactor>
</comment>
<comment type="subunit">
    <text evidence="5 16">Homodimer.</text>
</comment>
<comment type="subcellular location">
    <subcellularLocation>
        <location evidence="3 16">Cytoplasm</location>
    </subcellularLocation>
</comment>
<evidence type="ECO:0000256" key="15">
    <source>
        <dbReference type="ARBA" id="ARBA00040883"/>
    </source>
</evidence>
<evidence type="ECO:0000256" key="7">
    <source>
        <dbReference type="ARBA" id="ARBA00022490"/>
    </source>
</evidence>
<keyword evidence="13 16" id="KW-0173">Coenzyme A biosynthesis</keyword>
<evidence type="ECO:0000256" key="4">
    <source>
        <dbReference type="ARBA" id="ARBA00005225"/>
    </source>
</evidence>
<comment type="pathway">
    <text evidence="4 16">Cofactor biosynthesis; coenzyme A biosynthesis; CoA from (R)-pantothenate: step 1/5.</text>
</comment>
<dbReference type="Gene3D" id="3.30.420.40">
    <property type="match status" value="2"/>
</dbReference>
<dbReference type="Proteomes" id="UP000036367">
    <property type="component" value="Unassembled WGS sequence"/>
</dbReference>
<dbReference type="GO" id="GO:0004594">
    <property type="term" value="F:pantothenate kinase activity"/>
    <property type="evidence" value="ECO:0007669"/>
    <property type="project" value="UniProtKB-UniRule"/>
</dbReference>
<comment type="caution">
    <text evidence="18">The sequence shown here is derived from an EMBL/GenBank/DDBJ whole genome shotgun (WGS) entry which is preliminary data.</text>
</comment>
<feature type="active site" description="Proton acceptor" evidence="16">
    <location>
        <position position="162"/>
    </location>
</feature>
<feature type="binding site" evidence="16">
    <location>
        <begin position="43"/>
        <end position="50"/>
    </location>
    <ligand>
        <name>ATP</name>
        <dbReference type="ChEBI" id="CHEBI:30616"/>
    </ligand>
</feature>
<comment type="cofactor">
    <cofactor evidence="16">
        <name>NH4(+)</name>
        <dbReference type="ChEBI" id="CHEBI:28938"/>
    </cofactor>
    <cofactor evidence="16">
        <name>K(+)</name>
        <dbReference type="ChEBI" id="CHEBI:29103"/>
    </cofactor>
    <text evidence="16">A monovalent cation. Ammonium or potassium.</text>
</comment>
<dbReference type="EMBL" id="LECT01000043">
    <property type="protein sequence ID" value="KLU02863.1"/>
    <property type="molecule type" value="Genomic_DNA"/>
</dbReference>
<dbReference type="GO" id="GO:0046872">
    <property type="term" value="F:metal ion binding"/>
    <property type="evidence" value="ECO:0007669"/>
    <property type="project" value="UniProtKB-KW"/>
</dbReference>
<feature type="binding site" evidence="16">
    <location>
        <position position="242"/>
    </location>
    <ligand>
        <name>substrate</name>
    </ligand>
</feature>
<dbReference type="GO" id="GO:0005524">
    <property type="term" value="F:ATP binding"/>
    <property type="evidence" value="ECO:0007669"/>
    <property type="project" value="UniProtKB-UniRule"/>
</dbReference>
<dbReference type="CDD" id="cd24015">
    <property type="entry name" value="ASKHA_NBD_PanK-III"/>
    <property type="match status" value="1"/>
</dbReference>
<gene>
    <name evidence="16" type="primary">coaX</name>
    <name evidence="18" type="ORF">RISK_005159</name>
</gene>
<evidence type="ECO:0000256" key="6">
    <source>
        <dbReference type="ARBA" id="ARBA00012102"/>
    </source>
</evidence>
<keyword evidence="16" id="KW-0479">Metal-binding</keyword>
<dbReference type="HAMAP" id="MF_01274">
    <property type="entry name" value="Pantothen_kinase_3"/>
    <property type="match status" value="1"/>
</dbReference>
<reference evidence="18" key="1">
    <citation type="submission" date="2015-05" db="EMBL/GenBank/DDBJ databases">
        <title>Permanent draft genome of Rhodopirellula islandicus K833.</title>
        <authorList>
            <person name="Kizina J."/>
            <person name="Richter M."/>
            <person name="Glockner F.O."/>
            <person name="Harder J."/>
        </authorList>
    </citation>
    <scope>NUCLEOTIDE SEQUENCE [LARGE SCALE GENOMIC DNA]</scope>
    <source>
        <strain evidence="18">K833</strain>
    </source>
</reference>
<dbReference type="Pfam" id="PF03309">
    <property type="entry name" value="Pan_kinase"/>
    <property type="match status" value="1"/>
</dbReference>
<name>A0A0J1B8I1_RHOIS</name>
<evidence type="ECO:0000256" key="1">
    <source>
        <dbReference type="ARBA" id="ARBA00001206"/>
    </source>
</evidence>
<keyword evidence="19" id="KW-1185">Reference proteome</keyword>
<keyword evidence="7 16" id="KW-0963">Cytoplasm</keyword>
<keyword evidence="11 16" id="KW-0067">ATP-binding</keyword>
<evidence type="ECO:0000256" key="9">
    <source>
        <dbReference type="ARBA" id="ARBA00022741"/>
    </source>
</evidence>
<evidence type="ECO:0000256" key="16">
    <source>
        <dbReference type="HAMAP-Rule" id="MF_01274"/>
    </source>
</evidence>
<evidence type="ECO:0000256" key="3">
    <source>
        <dbReference type="ARBA" id="ARBA00004496"/>
    </source>
</evidence>